<evidence type="ECO:0000313" key="1">
    <source>
        <dbReference type="EMBL" id="JAT12554.1"/>
    </source>
</evidence>
<reference evidence="1" key="1">
    <citation type="submission" date="2015-11" db="EMBL/GenBank/DDBJ databases">
        <title>De novo transcriptome assembly of four potential Pierce s Disease insect vectors from Arizona vineyards.</title>
        <authorList>
            <person name="Tassone E.E."/>
        </authorList>
    </citation>
    <scope>NUCLEOTIDE SEQUENCE</scope>
</reference>
<protein>
    <submittedName>
        <fullName evidence="1">Uncharacterized protein</fullName>
    </submittedName>
</protein>
<name>A0A1B6KMY4_9HEMI</name>
<feature type="non-terminal residue" evidence="1">
    <location>
        <position position="1"/>
    </location>
</feature>
<gene>
    <name evidence="1" type="ORF">g.20668</name>
</gene>
<proteinExistence type="predicted"/>
<dbReference type="AlphaFoldDB" id="A0A1B6KMY4"/>
<sequence length="125" mass="14142">HRKFTSSRISVLHQSHTGLKMLLQAASQQTTIFQIYLHPIRRTPDRKCCHKLHHMETLLLEVTCTASEEHWVENAVTICIATNLHLPDLSPLHERNTRQKMLSQAVSHGNSSLGGHLHCIRGTLG</sequence>
<accession>A0A1B6KMY4</accession>
<organism evidence="1">
    <name type="scientific">Graphocephala atropunctata</name>
    <dbReference type="NCBI Taxonomy" id="36148"/>
    <lineage>
        <taxon>Eukaryota</taxon>
        <taxon>Metazoa</taxon>
        <taxon>Ecdysozoa</taxon>
        <taxon>Arthropoda</taxon>
        <taxon>Hexapoda</taxon>
        <taxon>Insecta</taxon>
        <taxon>Pterygota</taxon>
        <taxon>Neoptera</taxon>
        <taxon>Paraneoptera</taxon>
        <taxon>Hemiptera</taxon>
        <taxon>Auchenorrhyncha</taxon>
        <taxon>Membracoidea</taxon>
        <taxon>Cicadellidae</taxon>
        <taxon>Cicadellinae</taxon>
        <taxon>Cicadellini</taxon>
        <taxon>Graphocephala</taxon>
    </lineage>
</organism>
<dbReference type="EMBL" id="GEBQ01027423">
    <property type="protein sequence ID" value="JAT12554.1"/>
    <property type="molecule type" value="Transcribed_RNA"/>
</dbReference>